<protein>
    <submittedName>
        <fullName evidence="1">Uncharacterized protein</fullName>
    </submittedName>
</protein>
<evidence type="ECO:0000313" key="1">
    <source>
        <dbReference type="EMBL" id="GEK14290.1"/>
    </source>
</evidence>
<proteinExistence type="predicted"/>
<evidence type="ECO:0000313" key="2">
    <source>
        <dbReference type="Proteomes" id="UP000321787"/>
    </source>
</evidence>
<sequence>MTIGVHHKKKFASDSQITVKNNLTGEVVDKILKPGFSKIQVYKKKRKGKKPDVKKTIQFAGSVLCYKEALQGLLDGGDWKLKKNIIEKICLGSATQAPTSFHILFSDNTGVYEWGILVNKKYEIFEIEEHPLNLNQIHSIGSGSQTLGYRIDSQGIIDLNKLVGIAIQYDTYCGGDIIMCGNVIDFKTHGERQLAAVEQMLGNVAQGCVAEASLNAESHIKHLQEKGVELKVRFSAFKAAQEAN</sequence>
<dbReference type="AlphaFoldDB" id="A0A510ULZ2"/>
<reference evidence="1 2" key="1">
    <citation type="submission" date="2019-07" db="EMBL/GenBank/DDBJ databases">
        <title>Whole genome shotgun sequence of Aliivibrio fischeri NBRC 101058.</title>
        <authorList>
            <person name="Hosoyama A."/>
            <person name="Uohara A."/>
            <person name="Ohji S."/>
            <person name="Ichikawa N."/>
        </authorList>
    </citation>
    <scope>NUCLEOTIDE SEQUENCE [LARGE SCALE GENOMIC DNA]</scope>
    <source>
        <strain evidence="1 2">NBRC 101058</strain>
    </source>
</reference>
<accession>A0A510ULZ2</accession>
<dbReference type="Proteomes" id="UP000321787">
    <property type="component" value="Unassembled WGS sequence"/>
</dbReference>
<comment type="caution">
    <text evidence="1">The sequence shown here is derived from an EMBL/GenBank/DDBJ whole genome shotgun (WGS) entry which is preliminary data.</text>
</comment>
<gene>
    <name evidence="1" type="ORF">AFI02nite_23260</name>
</gene>
<dbReference type="RefSeq" id="WP_141650383.1">
    <property type="nucleotide sequence ID" value="NZ_BJTZ01000014.1"/>
</dbReference>
<name>A0A510ULZ2_ALIFS</name>
<dbReference type="EMBL" id="BJTZ01000014">
    <property type="protein sequence ID" value="GEK14290.1"/>
    <property type="molecule type" value="Genomic_DNA"/>
</dbReference>
<organism evidence="1 2">
    <name type="scientific">Aliivibrio fischeri</name>
    <name type="common">Vibrio fischeri</name>
    <dbReference type="NCBI Taxonomy" id="668"/>
    <lineage>
        <taxon>Bacteria</taxon>
        <taxon>Pseudomonadati</taxon>
        <taxon>Pseudomonadota</taxon>
        <taxon>Gammaproteobacteria</taxon>
        <taxon>Vibrionales</taxon>
        <taxon>Vibrionaceae</taxon>
        <taxon>Aliivibrio</taxon>
    </lineage>
</organism>